<dbReference type="Proteomes" id="UP001595817">
    <property type="component" value="Unassembled WGS sequence"/>
</dbReference>
<dbReference type="Gene3D" id="3.40.50.1110">
    <property type="entry name" value="SGNH hydrolase"/>
    <property type="match status" value="1"/>
</dbReference>
<evidence type="ECO:0000259" key="1">
    <source>
        <dbReference type="Pfam" id="PF13472"/>
    </source>
</evidence>
<dbReference type="InterPro" id="IPR051532">
    <property type="entry name" value="Ester_Hydrolysis_Enzymes"/>
</dbReference>
<dbReference type="SUPFAM" id="SSF52266">
    <property type="entry name" value="SGNH hydrolase"/>
    <property type="match status" value="1"/>
</dbReference>
<dbReference type="RefSeq" id="WP_378156059.1">
    <property type="nucleotide sequence ID" value="NZ_JBHSEC010000019.1"/>
</dbReference>
<dbReference type="Pfam" id="PF13472">
    <property type="entry name" value="Lipase_GDSL_2"/>
    <property type="match status" value="1"/>
</dbReference>
<dbReference type="PANTHER" id="PTHR30383:SF27">
    <property type="entry name" value="SPORE GERMINATION LIPASE LIPC"/>
    <property type="match status" value="1"/>
</dbReference>
<keyword evidence="3" id="KW-1185">Reference proteome</keyword>
<dbReference type="EMBL" id="JBHSEC010000019">
    <property type="protein sequence ID" value="MFC4411298.1"/>
    <property type="molecule type" value="Genomic_DNA"/>
</dbReference>
<dbReference type="InterPro" id="IPR013830">
    <property type="entry name" value="SGNH_hydro"/>
</dbReference>
<comment type="caution">
    <text evidence="2">The sequence shown here is derived from an EMBL/GenBank/DDBJ whole genome shotgun (WGS) entry which is preliminary data.</text>
</comment>
<evidence type="ECO:0000313" key="2">
    <source>
        <dbReference type="EMBL" id="MFC4411298.1"/>
    </source>
</evidence>
<sequence length="271" mass="30357">MKKIHGLIIGLCIILSGCSQEGIVPPDVAVHPPISFTKWEIAPYFVPKDISVVALGDSLTEGVGDELNKGGYVGRLSTHMSSWKGVKDVQLENLAKRGRRSDQLLKQLKEDEFSKTALMGADIIVLTVGGNDMMKIVKRDFFNLTKEPFYEELVNFEKRMLDTVHEIRLSNARAPIIMPGLYNPFSLVTDEVNGFQEIIGDWNSVLEGVAELDGNACYVPVTDLFESNEHMVYHKDFFHPNGYGYQLMADRIIESLGECSLYDLTNGEMDF</sequence>
<feature type="domain" description="SGNH hydrolase-type esterase" evidence="1">
    <location>
        <begin position="54"/>
        <end position="247"/>
    </location>
</feature>
<organism evidence="2 3">
    <name type="scientific">Chungangia koreensis</name>
    <dbReference type="NCBI Taxonomy" id="752657"/>
    <lineage>
        <taxon>Bacteria</taxon>
        <taxon>Bacillati</taxon>
        <taxon>Bacillota</taxon>
        <taxon>Bacilli</taxon>
        <taxon>Lactobacillales</taxon>
        <taxon>Chungangia</taxon>
    </lineage>
</organism>
<accession>A0ABV8X7C6</accession>
<gene>
    <name evidence="2" type="ORF">ACFOZY_12785</name>
</gene>
<proteinExistence type="predicted"/>
<reference evidence="3" key="1">
    <citation type="journal article" date="2019" name="Int. J. Syst. Evol. Microbiol.">
        <title>The Global Catalogue of Microorganisms (GCM) 10K type strain sequencing project: providing services to taxonomists for standard genome sequencing and annotation.</title>
        <authorList>
            <consortium name="The Broad Institute Genomics Platform"/>
            <consortium name="The Broad Institute Genome Sequencing Center for Infectious Disease"/>
            <person name="Wu L."/>
            <person name="Ma J."/>
        </authorList>
    </citation>
    <scope>NUCLEOTIDE SEQUENCE [LARGE SCALE GENOMIC DNA]</scope>
    <source>
        <strain evidence="3">CCUG 59778</strain>
    </source>
</reference>
<protein>
    <submittedName>
        <fullName evidence="2">GDSL-type esterase/lipase family protein</fullName>
    </submittedName>
</protein>
<dbReference type="PROSITE" id="PS51257">
    <property type="entry name" value="PROKAR_LIPOPROTEIN"/>
    <property type="match status" value="1"/>
</dbReference>
<dbReference type="PANTHER" id="PTHR30383">
    <property type="entry name" value="THIOESTERASE 1/PROTEASE 1/LYSOPHOSPHOLIPASE L1"/>
    <property type="match status" value="1"/>
</dbReference>
<evidence type="ECO:0000313" key="3">
    <source>
        <dbReference type="Proteomes" id="UP001595817"/>
    </source>
</evidence>
<name>A0ABV8X7C6_9LACT</name>
<dbReference type="InterPro" id="IPR036514">
    <property type="entry name" value="SGNH_hydro_sf"/>
</dbReference>